<dbReference type="GO" id="GO:0033314">
    <property type="term" value="P:mitotic DNA replication checkpoint signaling"/>
    <property type="evidence" value="ECO:0007669"/>
    <property type="project" value="TreeGrafter"/>
</dbReference>
<keyword evidence="5" id="KW-0067">ATP-binding</keyword>
<dbReference type="InterPro" id="IPR057927">
    <property type="entry name" value="RAD24-like_helical"/>
</dbReference>
<evidence type="ECO:0000256" key="6">
    <source>
        <dbReference type="ARBA" id="ARBA00023242"/>
    </source>
</evidence>
<feature type="domain" description="Checkpoint protein RAD24-like helical bundle" evidence="9">
    <location>
        <begin position="319"/>
        <end position="451"/>
    </location>
</feature>
<proteinExistence type="inferred from homology"/>
<feature type="region of interest" description="Disordered" evidence="8">
    <location>
        <begin position="672"/>
        <end position="694"/>
    </location>
</feature>
<dbReference type="PANTHER" id="PTHR12172">
    <property type="entry name" value="CELL CYCLE CHECKPOINT PROTEIN RAD17"/>
    <property type="match status" value="1"/>
</dbReference>
<evidence type="ECO:0000256" key="7">
    <source>
        <dbReference type="ARBA" id="ARBA00023306"/>
    </source>
</evidence>
<comment type="caution">
    <text evidence="10">The sequence shown here is derived from an EMBL/GenBank/DDBJ whole genome shotgun (WGS) entry which is preliminary data.</text>
</comment>
<dbReference type="InterPro" id="IPR027417">
    <property type="entry name" value="P-loop_NTPase"/>
</dbReference>
<feature type="non-terminal residue" evidence="10">
    <location>
        <position position="1"/>
    </location>
</feature>
<evidence type="ECO:0000313" key="10">
    <source>
        <dbReference type="EMBL" id="KAF2099856.1"/>
    </source>
</evidence>
<keyword evidence="11" id="KW-1185">Reference proteome</keyword>
<accession>A0A9P4IKJ6</accession>
<evidence type="ECO:0000256" key="5">
    <source>
        <dbReference type="ARBA" id="ARBA00022840"/>
    </source>
</evidence>
<feature type="region of interest" description="Disordered" evidence="8">
    <location>
        <begin position="339"/>
        <end position="361"/>
    </location>
</feature>
<reference evidence="10" key="1">
    <citation type="journal article" date="2020" name="Stud. Mycol.">
        <title>101 Dothideomycetes genomes: a test case for predicting lifestyles and emergence of pathogens.</title>
        <authorList>
            <person name="Haridas S."/>
            <person name="Albert R."/>
            <person name="Binder M."/>
            <person name="Bloem J."/>
            <person name="Labutti K."/>
            <person name="Salamov A."/>
            <person name="Andreopoulos B."/>
            <person name="Baker S."/>
            <person name="Barry K."/>
            <person name="Bills G."/>
            <person name="Bluhm B."/>
            <person name="Cannon C."/>
            <person name="Castanera R."/>
            <person name="Culley D."/>
            <person name="Daum C."/>
            <person name="Ezra D."/>
            <person name="Gonzalez J."/>
            <person name="Henrissat B."/>
            <person name="Kuo A."/>
            <person name="Liang C."/>
            <person name="Lipzen A."/>
            <person name="Lutzoni F."/>
            <person name="Magnuson J."/>
            <person name="Mondo S."/>
            <person name="Nolan M."/>
            <person name="Ohm R."/>
            <person name="Pangilinan J."/>
            <person name="Park H.-J."/>
            <person name="Ramirez L."/>
            <person name="Alfaro M."/>
            <person name="Sun H."/>
            <person name="Tritt A."/>
            <person name="Yoshinaga Y."/>
            <person name="Zwiers L.-H."/>
            <person name="Turgeon B."/>
            <person name="Goodwin S."/>
            <person name="Spatafora J."/>
            <person name="Crous P."/>
            <person name="Grigoriev I."/>
        </authorList>
    </citation>
    <scope>NUCLEOTIDE SEQUENCE</scope>
    <source>
        <strain evidence="10">CBS 133067</strain>
    </source>
</reference>
<feature type="compositionally biased region" description="Low complexity" evidence="8">
    <location>
        <begin position="555"/>
        <end position="567"/>
    </location>
</feature>
<dbReference type="SUPFAM" id="SSF52540">
    <property type="entry name" value="P-loop containing nucleoside triphosphate hydrolases"/>
    <property type="match status" value="1"/>
</dbReference>
<evidence type="ECO:0000256" key="3">
    <source>
        <dbReference type="ARBA" id="ARBA00022741"/>
    </source>
</evidence>
<dbReference type="Proteomes" id="UP000799772">
    <property type="component" value="Unassembled WGS sequence"/>
</dbReference>
<name>A0A9P4IKJ6_9PEZI</name>
<dbReference type="GO" id="GO:0000077">
    <property type="term" value="P:DNA damage checkpoint signaling"/>
    <property type="evidence" value="ECO:0007669"/>
    <property type="project" value="TreeGrafter"/>
</dbReference>
<dbReference type="InterPro" id="IPR004582">
    <property type="entry name" value="Checkpoint_prot_Rad17_Rad24"/>
</dbReference>
<gene>
    <name evidence="10" type="ORF">NA57DRAFT_37945</name>
</gene>
<organism evidence="10 11">
    <name type="scientific">Rhizodiscina lignyota</name>
    <dbReference type="NCBI Taxonomy" id="1504668"/>
    <lineage>
        <taxon>Eukaryota</taxon>
        <taxon>Fungi</taxon>
        <taxon>Dikarya</taxon>
        <taxon>Ascomycota</taxon>
        <taxon>Pezizomycotina</taxon>
        <taxon>Dothideomycetes</taxon>
        <taxon>Pleosporomycetidae</taxon>
        <taxon>Aulographales</taxon>
        <taxon>Rhizodiscinaceae</taxon>
        <taxon>Rhizodiscina</taxon>
    </lineage>
</organism>
<evidence type="ECO:0000256" key="2">
    <source>
        <dbReference type="ARBA" id="ARBA00006168"/>
    </source>
</evidence>
<evidence type="ECO:0000256" key="1">
    <source>
        <dbReference type="ARBA" id="ARBA00004123"/>
    </source>
</evidence>
<comment type="similarity">
    <text evidence="2">Belongs to the rad17/RAD24 family.</text>
</comment>
<dbReference type="GO" id="GO:0005634">
    <property type="term" value="C:nucleus"/>
    <property type="evidence" value="ECO:0007669"/>
    <property type="project" value="UniProtKB-SubCell"/>
</dbReference>
<dbReference type="OrthoDB" id="10265971at2759"/>
<sequence length="694" mass="75038">DTRPWVDKYGPVNLDEIAVHKKKVADVRDWLSNALEGRDRKRLLVLKGSAGTGKTTAIKLLAQFLGVDIREWHNPSGSDYSSEGFVSVSSQFDNFIGSAGKYGALDLVNPNVPAYAAPQPSLPKSDGKHITVVEEIPNVLMNSSSSLRAFRSTLMQYLAADTPAAGELFYQNRDKAGAAPLVIIISESLFNNSTSSADNLTATRLFGPEILTHPGVSVIEFNPVAPTYLTKALELVIRKEARESSRKRAPGPAVLKHLSEIGDVRSAVSALEFICLRGDDPNSWSGRVAATAQKGKKNATSDALTGMERSSLEMVTQRENALGIFHAIGKVVYNKREVPAATDTPPPPPPSYFSHNQRSKVPETDPETLLEELGTDIQTFIAALHENYVLSCQSAGSEQTVDAINGSIDALSDADLLSSNNLGSSGLFRRAFRGTGVDTLRQEELSFQTAVRGLLFSLPHPVKRVAPPAALQTSTGRGPSAGSMIGGRGDAYKMMFPNSLKLWKRKEEIESLLTVIIDKAQKGELRNVLSGSRTIAMAKPTAVDPWKRNKAKFMTPPSTAPRPTSSSIIGNDNDGDTAAMLLMGGSSAKREMLLEQLPYISLMHRSSTTGKPQSDVLKQIEQVTRMSGFGVQADDASDDEDEKEDDVTFGQRVTLAHRAKRKDQDFVASVVEGAKGGNGQEPHLILSDDDIIDD</sequence>
<dbReference type="EMBL" id="ML978125">
    <property type="protein sequence ID" value="KAF2099856.1"/>
    <property type="molecule type" value="Genomic_DNA"/>
</dbReference>
<dbReference type="GO" id="GO:0006281">
    <property type="term" value="P:DNA repair"/>
    <property type="evidence" value="ECO:0007669"/>
    <property type="project" value="InterPro"/>
</dbReference>
<keyword evidence="4" id="KW-0227">DNA damage</keyword>
<dbReference type="Pfam" id="PF03215">
    <property type="entry name" value="Rad17"/>
    <property type="match status" value="1"/>
</dbReference>
<evidence type="ECO:0000259" key="9">
    <source>
        <dbReference type="Pfam" id="PF25812"/>
    </source>
</evidence>
<protein>
    <recommendedName>
        <fullName evidence="9">Checkpoint protein RAD24-like helical bundle domain-containing protein</fullName>
    </recommendedName>
</protein>
<feature type="region of interest" description="Disordered" evidence="8">
    <location>
        <begin position="553"/>
        <end position="572"/>
    </location>
</feature>
<evidence type="ECO:0000256" key="4">
    <source>
        <dbReference type="ARBA" id="ARBA00022763"/>
    </source>
</evidence>
<evidence type="ECO:0000256" key="8">
    <source>
        <dbReference type="SAM" id="MobiDB-lite"/>
    </source>
</evidence>
<dbReference type="AlphaFoldDB" id="A0A9P4IKJ6"/>
<keyword evidence="7" id="KW-0131">Cell cycle</keyword>
<dbReference type="Gene3D" id="3.40.50.300">
    <property type="entry name" value="P-loop containing nucleotide triphosphate hydrolases"/>
    <property type="match status" value="1"/>
</dbReference>
<dbReference type="GO" id="GO:0003682">
    <property type="term" value="F:chromatin binding"/>
    <property type="evidence" value="ECO:0007669"/>
    <property type="project" value="TreeGrafter"/>
</dbReference>
<keyword evidence="6" id="KW-0539">Nucleus</keyword>
<keyword evidence="3" id="KW-0547">Nucleotide-binding</keyword>
<dbReference type="Pfam" id="PF25812">
    <property type="entry name" value="RAD24_helical"/>
    <property type="match status" value="1"/>
</dbReference>
<dbReference type="PANTHER" id="PTHR12172:SF0">
    <property type="entry name" value="CELL CYCLE CHECKPOINT PROTEIN RAD17"/>
    <property type="match status" value="1"/>
</dbReference>
<dbReference type="GO" id="GO:0003689">
    <property type="term" value="F:DNA clamp loader activity"/>
    <property type="evidence" value="ECO:0007669"/>
    <property type="project" value="TreeGrafter"/>
</dbReference>
<dbReference type="GO" id="GO:0005524">
    <property type="term" value="F:ATP binding"/>
    <property type="evidence" value="ECO:0007669"/>
    <property type="project" value="UniProtKB-KW"/>
</dbReference>
<feature type="compositionally biased region" description="Acidic residues" evidence="8">
    <location>
        <begin position="635"/>
        <end position="647"/>
    </location>
</feature>
<evidence type="ECO:0000313" key="11">
    <source>
        <dbReference type="Proteomes" id="UP000799772"/>
    </source>
</evidence>
<feature type="region of interest" description="Disordered" evidence="8">
    <location>
        <begin position="629"/>
        <end position="648"/>
    </location>
</feature>
<comment type="subcellular location">
    <subcellularLocation>
        <location evidence="1">Nucleus</location>
    </subcellularLocation>
</comment>